<name>A0A1Y2FET6_PROLT</name>
<dbReference type="GO" id="GO:0016747">
    <property type="term" value="F:acyltransferase activity, transferring groups other than amino-acyl groups"/>
    <property type="evidence" value="ECO:0007669"/>
    <property type="project" value="InterPro"/>
</dbReference>
<comment type="caution">
    <text evidence="3">The sequence shown here is derived from an EMBL/GenBank/DDBJ whole genome shotgun (WGS) entry which is preliminary data.</text>
</comment>
<evidence type="ECO:0000259" key="2">
    <source>
        <dbReference type="Pfam" id="PF01757"/>
    </source>
</evidence>
<keyword evidence="1" id="KW-0812">Transmembrane</keyword>
<feature type="transmembrane region" description="Helical" evidence="1">
    <location>
        <begin position="388"/>
        <end position="408"/>
    </location>
</feature>
<dbReference type="OrthoDB" id="5819582at2759"/>
<keyword evidence="1" id="KW-1133">Transmembrane helix</keyword>
<evidence type="ECO:0000256" key="1">
    <source>
        <dbReference type="SAM" id="Phobius"/>
    </source>
</evidence>
<proteinExistence type="predicted"/>
<dbReference type="EMBL" id="MCFI01000009">
    <property type="protein sequence ID" value="ORY82458.1"/>
    <property type="molecule type" value="Genomic_DNA"/>
</dbReference>
<dbReference type="RefSeq" id="XP_040725329.1">
    <property type="nucleotide sequence ID" value="XM_040866928.1"/>
</dbReference>
<keyword evidence="4" id="KW-1185">Reference proteome</keyword>
<dbReference type="InterPro" id="IPR050879">
    <property type="entry name" value="Acyltransferase_3"/>
</dbReference>
<dbReference type="InterPro" id="IPR002656">
    <property type="entry name" value="Acyl_transf_3_dom"/>
</dbReference>
<keyword evidence="3" id="KW-0808">Transferase</keyword>
<accession>A0A1Y2FET6</accession>
<dbReference type="Proteomes" id="UP000193685">
    <property type="component" value="Unassembled WGS sequence"/>
</dbReference>
<evidence type="ECO:0000313" key="4">
    <source>
        <dbReference type="Proteomes" id="UP000193685"/>
    </source>
</evidence>
<dbReference type="PANTHER" id="PTHR23028:SF125">
    <property type="entry name" value="ACYLTRANSFERASE"/>
    <property type="match status" value="1"/>
</dbReference>
<dbReference type="OMA" id="WWINRLP"/>
<evidence type="ECO:0000313" key="3">
    <source>
        <dbReference type="EMBL" id="ORY82458.1"/>
    </source>
</evidence>
<dbReference type="Pfam" id="PF01757">
    <property type="entry name" value="Acyl_transf_3"/>
    <property type="match status" value="1"/>
</dbReference>
<reference evidence="3 4" key="1">
    <citation type="submission" date="2016-07" db="EMBL/GenBank/DDBJ databases">
        <title>Pervasive Adenine N6-methylation of Active Genes in Fungi.</title>
        <authorList>
            <consortium name="DOE Joint Genome Institute"/>
            <person name="Mondo S.J."/>
            <person name="Dannebaum R.O."/>
            <person name="Kuo R.C."/>
            <person name="Labutti K."/>
            <person name="Haridas S."/>
            <person name="Kuo A."/>
            <person name="Salamov A."/>
            <person name="Ahrendt S.R."/>
            <person name="Lipzen A."/>
            <person name="Sullivan W."/>
            <person name="Andreopoulos W.B."/>
            <person name="Clum A."/>
            <person name="Lindquist E."/>
            <person name="Daum C."/>
            <person name="Ramamoorthy G.K."/>
            <person name="Gryganskyi A."/>
            <person name="Culley D."/>
            <person name="Magnuson J.K."/>
            <person name="James T.Y."/>
            <person name="O'Malley M.A."/>
            <person name="Stajich J.E."/>
            <person name="Spatafora J.W."/>
            <person name="Visel A."/>
            <person name="Grigoriev I.V."/>
        </authorList>
    </citation>
    <scope>NUCLEOTIDE SEQUENCE [LARGE SCALE GENOMIC DNA]</scope>
    <source>
        <strain evidence="3 4">12-1054</strain>
    </source>
</reference>
<dbReference type="GeneID" id="63783527"/>
<gene>
    <name evidence="3" type="ORF">BCR37DRAFT_303086</name>
</gene>
<dbReference type="STRING" id="56484.A0A1Y2FET6"/>
<feature type="transmembrane region" description="Helical" evidence="1">
    <location>
        <begin position="162"/>
        <end position="180"/>
    </location>
</feature>
<sequence length="486" mass="55262">MRELVCCNTGSTDSSQQEYLTSKTASLRPSPNFWTNLASSLTPEIFQISKRYAGPLRDTAYLDGLRGVAAFLVYIVHHESWAHPVWLPVMEMGYGYDGHRYFACLPVVRILFMGGHFAVSIFFVISGFVLSRSPLKMIHDGDRAADLAKVLSSAMFRRAIRLYTPVVATTFIFMTIWHIGTGVWTAYPPHQANYAAEVVAWVREFSNFSFVFRHRGIAWLTYNLHTWSIPVEYKGSMVVYVSLLALSRSSIQSRVSVVAGLIIYFMYVVDGWFISCFLAGLLLAEFELLQRSGQLPKWAWLNFLRTYQYLLLRLALFAGLWLGSQPGGAPDIDYLKRSPGWYYLAFFIPTACSEFKWFWFTVAAVLTVTAVIHTPWLRRLFEAPIAQYLGRISFSLYLVHGPILWLLADRLYTATGRTREGQNQGILAWKDTFPLSGAGPLGLEFNFLACHLIILPITLYASELATRLIDEPSVRFAQYLYRKTLA</sequence>
<feature type="transmembrane region" description="Helical" evidence="1">
    <location>
        <begin position="110"/>
        <end position="130"/>
    </location>
</feature>
<keyword evidence="1" id="KW-0472">Membrane</keyword>
<protein>
    <submittedName>
        <fullName evidence="3">Acyltransferase family-domain-containing protein</fullName>
    </submittedName>
</protein>
<dbReference type="AlphaFoldDB" id="A0A1Y2FET6"/>
<feature type="transmembrane region" description="Helical" evidence="1">
    <location>
        <begin position="357"/>
        <end position="376"/>
    </location>
</feature>
<keyword evidence="3" id="KW-0012">Acyltransferase</keyword>
<dbReference type="PANTHER" id="PTHR23028">
    <property type="entry name" value="ACETYLTRANSFERASE"/>
    <property type="match status" value="1"/>
</dbReference>
<feature type="transmembrane region" description="Helical" evidence="1">
    <location>
        <begin position="258"/>
        <end position="284"/>
    </location>
</feature>
<feature type="domain" description="Acyltransferase 3" evidence="2">
    <location>
        <begin position="60"/>
        <end position="413"/>
    </location>
</feature>
<organism evidence="3 4">
    <name type="scientific">Protomyces lactucae-debilis</name>
    <dbReference type="NCBI Taxonomy" id="2754530"/>
    <lineage>
        <taxon>Eukaryota</taxon>
        <taxon>Fungi</taxon>
        <taxon>Dikarya</taxon>
        <taxon>Ascomycota</taxon>
        <taxon>Taphrinomycotina</taxon>
        <taxon>Taphrinomycetes</taxon>
        <taxon>Taphrinales</taxon>
        <taxon>Protomycetaceae</taxon>
        <taxon>Protomyces</taxon>
    </lineage>
</organism>